<reference evidence="13 14" key="1">
    <citation type="submission" date="2022-01" db="EMBL/GenBank/DDBJ databases">
        <title>Whole genome-based taxonomy of the Shewanellaceae.</title>
        <authorList>
            <person name="Martin-Rodriguez A.J."/>
        </authorList>
    </citation>
    <scope>NUCLEOTIDE SEQUENCE [LARGE SCALE GENOMIC DNA]</scope>
    <source>
        <strain evidence="13 14">DSM 17177</strain>
    </source>
</reference>
<comment type="similarity">
    <text evidence="8 9">Belongs to the TonB-dependent receptor family.</text>
</comment>
<dbReference type="PANTHER" id="PTHR30069">
    <property type="entry name" value="TONB-DEPENDENT OUTER MEMBRANE RECEPTOR"/>
    <property type="match status" value="1"/>
</dbReference>
<dbReference type="PANTHER" id="PTHR30069:SF57">
    <property type="entry name" value="TONB-DEPENDENT RECEPTOR"/>
    <property type="match status" value="1"/>
</dbReference>
<evidence type="ECO:0000256" key="1">
    <source>
        <dbReference type="ARBA" id="ARBA00004571"/>
    </source>
</evidence>
<proteinExistence type="inferred from homology"/>
<feature type="domain" description="TonB-dependent receptor-like beta-barrel" evidence="11">
    <location>
        <begin position="312"/>
        <end position="698"/>
    </location>
</feature>
<accession>A0ABT0LB52</accession>
<evidence type="ECO:0000256" key="3">
    <source>
        <dbReference type="ARBA" id="ARBA00022452"/>
    </source>
</evidence>
<keyword evidence="5 9" id="KW-0798">TonB box</keyword>
<keyword evidence="2 8" id="KW-0813">Transport</keyword>
<dbReference type="InterPro" id="IPR039426">
    <property type="entry name" value="TonB-dep_rcpt-like"/>
</dbReference>
<name>A0ABT0LB52_9GAMM</name>
<evidence type="ECO:0000259" key="11">
    <source>
        <dbReference type="Pfam" id="PF00593"/>
    </source>
</evidence>
<feature type="chain" id="PRO_5045641362" evidence="10">
    <location>
        <begin position="25"/>
        <end position="741"/>
    </location>
</feature>
<dbReference type="Proteomes" id="UP001203423">
    <property type="component" value="Unassembled WGS sequence"/>
</dbReference>
<evidence type="ECO:0000256" key="10">
    <source>
        <dbReference type="SAM" id="SignalP"/>
    </source>
</evidence>
<feature type="domain" description="TonB-dependent receptor plug" evidence="12">
    <location>
        <begin position="70"/>
        <end position="174"/>
    </location>
</feature>
<comment type="caution">
    <text evidence="13">The sequence shown here is derived from an EMBL/GenBank/DDBJ whole genome shotgun (WGS) entry which is preliminary data.</text>
</comment>
<dbReference type="InterPro" id="IPR012910">
    <property type="entry name" value="Plug_dom"/>
</dbReference>
<dbReference type="Gene3D" id="2.40.170.20">
    <property type="entry name" value="TonB-dependent receptor, beta-barrel domain"/>
    <property type="match status" value="1"/>
</dbReference>
<keyword evidence="3 8" id="KW-1134">Transmembrane beta strand</keyword>
<evidence type="ECO:0000313" key="13">
    <source>
        <dbReference type="EMBL" id="MCL1124725.1"/>
    </source>
</evidence>
<dbReference type="InterPro" id="IPR037066">
    <property type="entry name" value="Plug_dom_sf"/>
</dbReference>
<evidence type="ECO:0000256" key="9">
    <source>
        <dbReference type="RuleBase" id="RU003357"/>
    </source>
</evidence>
<comment type="subcellular location">
    <subcellularLocation>
        <location evidence="1 8">Cell outer membrane</location>
        <topology evidence="1 8">Multi-pass membrane protein</topology>
    </subcellularLocation>
</comment>
<dbReference type="Pfam" id="PF00593">
    <property type="entry name" value="TonB_dep_Rec_b-barrel"/>
    <property type="match status" value="1"/>
</dbReference>
<keyword evidence="14" id="KW-1185">Reference proteome</keyword>
<keyword evidence="13" id="KW-0675">Receptor</keyword>
<keyword evidence="7 8" id="KW-0998">Cell outer membrane</keyword>
<organism evidence="13 14">
    <name type="scientific">Shewanella surugensis</name>
    <dbReference type="NCBI Taxonomy" id="212020"/>
    <lineage>
        <taxon>Bacteria</taxon>
        <taxon>Pseudomonadati</taxon>
        <taxon>Pseudomonadota</taxon>
        <taxon>Gammaproteobacteria</taxon>
        <taxon>Alteromonadales</taxon>
        <taxon>Shewanellaceae</taxon>
        <taxon>Shewanella</taxon>
    </lineage>
</organism>
<evidence type="ECO:0000259" key="12">
    <source>
        <dbReference type="Pfam" id="PF07715"/>
    </source>
</evidence>
<keyword evidence="10" id="KW-0732">Signal</keyword>
<keyword evidence="6 8" id="KW-0472">Membrane</keyword>
<gene>
    <name evidence="13" type="ORF">L2764_09595</name>
</gene>
<dbReference type="Gene3D" id="2.170.130.10">
    <property type="entry name" value="TonB-dependent receptor, plug domain"/>
    <property type="match status" value="1"/>
</dbReference>
<evidence type="ECO:0000256" key="8">
    <source>
        <dbReference type="PROSITE-ProRule" id="PRU01360"/>
    </source>
</evidence>
<sequence length="741" mass="82386">MFKKTSIAFAVFLTIQVHSAQANAQDQTADIQAQAQAETEAETKTENNSIEKIAVYGVRQRLEKAGMLSDSIMKTEVISAELMQHKNAVNLTEAINNTPGVRVSNECSMCGVKRIMLNGLRGEQTTILVDGLPVHAMIAGYYAVDAIPTTGLDRIEIARGAGASLIAPEAIGGTINIITKTAIENSATVDASIGENGNRKVGILGTGITDDGRTRATLIAQYDNRDQVDEDNNWVNEAPNQDNRTFSLRVSHDLTDNDNVIVRYANIQSEVFGGPMLGNTFADGTATSVAKVLSSFDDIESDMLFEGGDVRNNFIGKAWETTEWVNTQRDELSLSWLRALNDDWNMTLSASYSDHTQDSFYEGFSYYAEDTMWYVDARFNYFLNESHLLTFGVDKRSEEMRSHSSGETNPAYVSDAFDYDVLGLYLQDTWQTTDALEINMALRYDHVQADFIDTSKPGKEIDQYILAPRIDMSYSHNEYWISRLSAGKGYRAPLSFFETDHGVLDAYLGFEIDVDKLERSRSVTYALSFDGEQLSMTSSVAWTQVDNLAMLTKTKKTDETDGGVPLLTQLDETATVTTADIALGYAITDNLTLNVTAERFIYDTAFKSSYAIAPVEKRLTFYADWDINGWDLFTNLVWIGARDLSDYGYDGYNQIDSNGIVVASSKKSTHAPSYWTLDFKLSKAITDNIDLYIGVNNLFNYTQANEGESPLFYDLDGGYDVAYIWGPLRGREAYTGIQATF</sequence>
<evidence type="ECO:0000256" key="7">
    <source>
        <dbReference type="ARBA" id="ARBA00023237"/>
    </source>
</evidence>
<dbReference type="InterPro" id="IPR036942">
    <property type="entry name" value="Beta-barrel_TonB_sf"/>
</dbReference>
<evidence type="ECO:0000256" key="5">
    <source>
        <dbReference type="ARBA" id="ARBA00023077"/>
    </source>
</evidence>
<keyword evidence="4 8" id="KW-0812">Transmembrane</keyword>
<evidence type="ECO:0000256" key="4">
    <source>
        <dbReference type="ARBA" id="ARBA00022692"/>
    </source>
</evidence>
<dbReference type="RefSeq" id="WP_248940000.1">
    <property type="nucleotide sequence ID" value="NZ_JAKIKS010000029.1"/>
</dbReference>
<protein>
    <submittedName>
        <fullName evidence="13">TonB-dependent receptor</fullName>
    </submittedName>
</protein>
<feature type="signal peptide" evidence="10">
    <location>
        <begin position="1"/>
        <end position="24"/>
    </location>
</feature>
<dbReference type="SUPFAM" id="SSF56935">
    <property type="entry name" value="Porins"/>
    <property type="match status" value="1"/>
</dbReference>
<evidence type="ECO:0000256" key="6">
    <source>
        <dbReference type="ARBA" id="ARBA00023136"/>
    </source>
</evidence>
<dbReference type="InterPro" id="IPR000531">
    <property type="entry name" value="Beta-barrel_TonB"/>
</dbReference>
<evidence type="ECO:0000313" key="14">
    <source>
        <dbReference type="Proteomes" id="UP001203423"/>
    </source>
</evidence>
<evidence type="ECO:0000256" key="2">
    <source>
        <dbReference type="ARBA" id="ARBA00022448"/>
    </source>
</evidence>
<dbReference type="EMBL" id="JAKIKS010000029">
    <property type="protein sequence ID" value="MCL1124725.1"/>
    <property type="molecule type" value="Genomic_DNA"/>
</dbReference>
<dbReference type="PROSITE" id="PS52016">
    <property type="entry name" value="TONB_DEPENDENT_REC_3"/>
    <property type="match status" value="1"/>
</dbReference>
<dbReference type="Pfam" id="PF07715">
    <property type="entry name" value="Plug"/>
    <property type="match status" value="1"/>
</dbReference>